<comment type="subcellular location">
    <subcellularLocation>
        <location evidence="1">Nucleus</location>
    </subcellularLocation>
</comment>
<dbReference type="PROSITE" id="PS51457">
    <property type="entry name" value="BEN"/>
    <property type="match status" value="1"/>
</dbReference>
<dbReference type="GeneID" id="103254292"/>
<evidence type="ECO:0000259" key="4">
    <source>
        <dbReference type="PROSITE" id="PS51457"/>
    </source>
</evidence>
<evidence type="ECO:0000256" key="1">
    <source>
        <dbReference type="ARBA" id="ARBA00004123"/>
    </source>
</evidence>
<feature type="region of interest" description="Disordered" evidence="3">
    <location>
        <begin position="246"/>
        <end position="270"/>
    </location>
</feature>
<protein>
    <submittedName>
        <fullName evidence="6">BEN domain-containing protein 2</fullName>
    </submittedName>
</protein>
<sequence length="890" mass="98336">MAGCGAPAAPSSRTFPRTFLLFPPHVLPGSITLLSDLVVWQKTNYITVTLEGDSDGSVVDTDDTDDDNVSMIEDSERAVTENRFSTYNMLTMQPNFQGSSDNYQHPSQMSYETLRVESDAVTDVRDPLRSSSHFSLLASESNVPEDSSDENYLNHLTELERHCEAQVGVQWCHHSSLQPSPAGLQRSFRLSLPSSWNNLEELIEHMNRQIDQLCEVVLSIQRSWNQPLLLKCVNCSASLLVERQKTHTQANPEGTSLGSAAYPEQQQTDHTESLPLPRIISTQLFQPCATQGSSYPDLYTLSYVINEDAGNTNDVNSSAEATAAVPIAVLPQGEPNLANNPDVVNYSAVLVNEGMDPDTTSSSFCIPFDFGISENAETSLENSTEARNYMTLLGNDSAQNTNYSAVFIPPNIDMPEIAETKVEHNLGTTNDPTFLGNDCDQCAAFSSAGLPPNAGIEKVILMELPEKLETNPEDNSQTVYFPVVLGDICNQDTVSSSLPITPSFVFEKVILIEVPVNTDTKLENNPQTTNCSTLLVNDSDQNAVSSSLSIPPNFGYLGDPKRNVKMLNTHMLAAQKKAKPNHAACYLVRILLSKEILISNSVNVNLQGYQLLDPNKMAAIREYLATIFPTCDLSEDGKDWEECLSDISALIRYLCSKVKRTPKTVVKNKELANPGTSTPADSNDERGGNGGEGSSQLSLQTSTSEMREHGTLGQNGNTVPEEMKEPATDNSPEESWCYIGKPFRNILMPYSVLNIAKAKSRPELSSRYLIRNLFSEDVLIRSNVYGNMRRGLCALNSNKIHALRGLLHVEYTRANESQLCLRRRAKIGISSVCLKKMFSTSLTYHPQFLQDIYPTRDFSECGHDWKLCVAAINSCIRSLRYHFKNPIVNS</sequence>
<dbReference type="InterPro" id="IPR018379">
    <property type="entry name" value="BEN_domain"/>
</dbReference>
<feature type="region of interest" description="Disordered" evidence="3">
    <location>
        <begin position="666"/>
        <end position="732"/>
    </location>
</feature>
<feature type="domain" description="BEN" evidence="4">
    <location>
        <begin position="743"/>
        <end position="883"/>
    </location>
</feature>
<dbReference type="RefSeq" id="XP_021565385.1">
    <property type="nucleotide sequence ID" value="XM_021709710.1"/>
</dbReference>
<accession>A0A3Q0DTS4</accession>
<dbReference type="SMART" id="SM01025">
    <property type="entry name" value="BEN"/>
    <property type="match status" value="2"/>
</dbReference>
<feature type="compositionally biased region" description="Polar residues" evidence="3">
    <location>
        <begin position="247"/>
        <end position="266"/>
    </location>
</feature>
<name>A0A3Q0DTS4_CARSF</name>
<evidence type="ECO:0000256" key="3">
    <source>
        <dbReference type="SAM" id="MobiDB-lite"/>
    </source>
</evidence>
<evidence type="ECO:0000313" key="5">
    <source>
        <dbReference type="Proteomes" id="UP000189704"/>
    </source>
</evidence>
<proteinExistence type="predicted"/>
<dbReference type="GO" id="GO:0005634">
    <property type="term" value="C:nucleus"/>
    <property type="evidence" value="ECO:0007669"/>
    <property type="project" value="UniProtKB-SubCell"/>
</dbReference>
<evidence type="ECO:0000256" key="2">
    <source>
        <dbReference type="ARBA" id="ARBA00023242"/>
    </source>
</evidence>
<dbReference type="PANTHER" id="PTHR47305">
    <property type="entry name" value="BEN DOMAIN-CONTAINING PROTEIN 2"/>
    <property type="match status" value="1"/>
</dbReference>
<dbReference type="GO" id="GO:0003677">
    <property type="term" value="F:DNA binding"/>
    <property type="evidence" value="ECO:0007669"/>
    <property type="project" value="InterPro"/>
</dbReference>
<keyword evidence="2" id="KW-0539">Nucleus</keyword>
<dbReference type="AlphaFoldDB" id="A0A3Q0DTS4"/>
<dbReference type="CTD" id="139105"/>
<organism evidence="5 6">
    <name type="scientific">Carlito syrichta</name>
    <name type="common">Philippine tarsier</name>
    <name type="synonym">Tarsius syrichta</name>
    <dbReference type="NCBI Taxonomy" id="1868482"/>
    <lineage>
        <taxon>Eukaryota</taxon>
        <taxon>Metazoa</taxon>
        <taxon>Chordata</taxon>
        <taxon>Craniata</taxon>
        <taxon>Vertebrata</taxon>
        <taxon>Euteleostomi</taxon>
        <taxon>Mammalia</taxon>
        <taxon>Eutheria</taxon>
        <taxon>Euarchontoglires</taxon>
        <taxon>Primates</taxon>
        <taxon>Haplorrhini</taxon>
        <taxon>Tarsiiformes</taxon>
        <taxon>Tarsiidae</taxon>
        <taxon>Carlito</taxon>
    </lineage>
</organism>
<keyword evidence="5" id="KW-1185">Reference proteome</keyword>
<dbReference type="Pfam" id="PF10523">
    <property type="entry name" value="BEN"/>
    <property type="match status" value="1"/>
</dbReference>
<feature type="compositionally biased region" description="Low complexity" evidence="3">
    <location>
        <begin position="694"/>
        <end position="704"/>
    </location>
</feature>
<reference evidence="6" key="1">
    <citation type="submission" date="2025-08" db="UniProtKB">
        <authorList>
            <consortium name="RefSeq"/>
        </authorList>
    </citation>
    <scope>IDENTIFICATION</scope>
</reference>
<dbReference type="Proteomes" id="UP000189704">
    <property type="component" value="Unplaced"/>
</dbReference>
<evidence type="ECO:0000313" key="6">
    <source>
        <dbReference type="RefSeq" id="XP_021565385.1"/>
    </source>
</evidence>
<dbReference type="KEGG" id="csyr:103254292"/>
<dbReference type="PANTHER" id="PTHR47305:SF3">
    <property type="entry name" value="BEN DOMAIN-CONTAINING PROTEIN 2"/>
    <property type="match status" value="1"/>
</dbReference>
<dbReference type="OrthoDB" id="8958408at2759"/>
<gene>
    <name evidence="6" type="primary">BEND2</name>
</gene>